<dbReference type="InterPro" id="IPR015847">
    <property type="entry name" value="ExoRNase_PH_dom2"/>
</dbReference>
<dbReference type="PROSITE" id="PS50084">
    <property type="entry name" value="KH_TYPE_1"/>
    <property type="match status" value="1"/>
</dbReference>
<dbReference type="Gene3D" id="3.30.230.70">
    <property type="entry name" value="GHMP Kinase, N-terminal domain"/>
    <property type="match status" value="2"/>
</dbReference>
<dbReference type="InterPro" id="IPR020568">
    <property type="entry name" value="Ribosomal_Su5_D2-typ_SF"/>
</dbReference>
<dbReference type="InterPro" id="IPR015848">
    <property type="entry name" value="PNPase_PH_RNA-bd_bac/org-type"/>
</dbReference>
<dbReference type="InterPro" id="IPR036456">
    <property type="entry name" value="PNPase_PH_RNA-bd_sf"/>
</dbReference>
<dbReference type="GO" id="GO:0000287">
    <property type="term" value="F:magnesium ion binding"/>
    <property type="evidence" value="ECO:0007669"/>
    <property type="project" value="UniProtKB-UniRule"/>
</dbReference>
<dbReference type="EMBL" id="UATH01000001">
    <property type="protein sequence ID" value="SPY07252.1"/>
    <property type="molecule type" value="Genomic_DNA"/>
</dbReference>
<dbReference type="CDD" id="cd04472">
    <property type="entry name" value="S1_PNPase"/>
    <property type="match status" value="1"/>
</dbReference>
<dbReference type="CDD" id="cd11364">
    <property type="entry name" value="RNase_PH_PNPase_2"/>
    <property type="match status" value="1"/>
</dbReference>
<dbReference type="HAMAP" id="MF_01595">
    <property type="entry name" value="PNPase"/>
    <property type="match status" value="1"/>
</dbReference>
<dbReference type="AlphaFoldDB" id="A0A2X1UJ97"/>
<dbReference type="PROSITE" id="PS50126">
    <property type="entry name" value="S1"/>
    <property type="match status" value="1"/>
</dbReference>
<protein>
    <recommendedName>
        <fullName evidence="8">Polyribonucleotide nucleotidyltransferase</fullName>
        <ecNumber evidence="8">2.7.7.8</ecNumber>
    </recommendedName>
    <alternativeName>
        <fullName evidence="8">Polynucleotide phosphorylase</fullName>
        <shortName evidence="8">PNPase</shortName>
    </alternativeName>
</protein>
<name>A0A2X1UJ97_9BURK</name>
<dbReference type="SMART" id="SM00316">
    <property type="entry name" value="S1"/>
    <property type="match status" value="1"/>
</dbReference>
<evidence type="ECO:0000256" key="6">
    <source>
        <dbReference type="ARBA" id="ARBA00022842"/>
    </source>
</evidence>
<evidence type="ECO:0000256" key="5">
    <source>
        <dbReference type="ARBA" id="ARBA00022723"/>
    </source>
</evidence>
<dbReference type="InterPro" id="IPR036345">
    <property type="entry name" value="ExoRNase_PH_dom2_sf"/>
</dbReference>
<dbReference type="Proteomes" id="UP000250242">
    <property type="component" value="Unassembled WGS sequence"/>
</dbReference>
<evidence type="ECO:0000256" key="3">
    <source>
        <dbReference type="ARBA" id="ARBA00022679"/>
    </source>
</evidence>
<keyword evidence="7 8" id="KW-0694">RNA-binding</keyword>
<evidence type="ECO:0000256" key="8">
    <source>
        <dbReference type="HAMAP-Rule" id="MF_01595"/>
    </source>
</evidence>
<dbReference type="GO" id="GO:0003723">
    <property type="term" value="F:RNA binding"/>
    <property type="evidence" value="ECO:0007669"/>
    <property type="project" value="UniProtKB-UniRule"/>
</dbReference>
<evidence type="ECO:0000313" key="11">
    <source>
        <dbReference type="Proteomes" id="UP000250242"/>
    </source>
</evidence>
<dbReference type="Gene3D" id="2.40.50.140">
    <property type="entry name" value="Nucleic acid-binding proteins"/>
    <property type="match status" value="1"/>
</dbReference>
<dbReference type="SUPFAM" id="SSF50249">
    <property type="entry name" value="Nucleic acid-binding proteins"/>
    <property type="match status" value="1"/>
</dbReference>
<dbReference type="PANTHER" id="PTHR11252">
    <property type="entry name" value="POLYRIBONUCLEOTIDE NUCLEOTIDYLTRANSFERASE"/>
    <property type="match status" value="1"/>
</dbReference>
<dbReference type="FunFam" id="3.30.230.70:FF:000001">
    <property type="entry name" value="Polyribonucleotide nucleotidyltransferase"/>
    <property type="match status" value="1"/>
</dbReference>
<feature type="binding site" evidence="8">
    <location>
        <position position="490"/>
    </location>
    <ligand>
        <name>Mg(2+)</name>
        <dbReference type="ChEBI" id="CHEBI:18420"/>
    </ligand>
</feature>
<comment type="function">
    <text evidence="8">Involved in mRNA degradation. Catalyzes the phosphorolysis of single-stranded polyribonucleotides processively in the 3'- to 5'-direction.</text>
</comment>
<dbReference type="InterPro" id="IPR012162">
    <property type="entry name" value="PNPase"/>
</dbReference>
<dbReference type="Pfam" id="PF00575">
    <property type="entry name" value="S1"/>
    <property type="match status" value="1"/>
</dbReference>
<dbReference type="GO" id="GO:0000175">
    <property type="term" value="F:3'-5'-RNA exonuclease activity"/>
    <property type="evidence" value="ECO:0007669"/>
    <property type="project" value="TreeGrafter"/>
</dbReference>
<dbReference type="Pfam" id="PF01138">
    <property type="entry name" value="RNase_PH"/>
    <property type="match status" value="2"/>
</dbReference>
<dbReference type="InterPro" id="IPR012340">
    <property type="entry name" value="NA-bd_OB-fold"/>
</dbReference>
<comment type="similarity">
    <text evidence="1 8">Belongs to the polyribonucleotide nucleotidyltransferase family.</text>
</comment>
<dbReference type="InterPro" id="IPR004087">
    <property type="entry name" value="KH_dom"/>
</dbReference>
<evidence type="ECO:0000256" key="2">
    <source>
        <dbReference type="ARBA" id="ARBA00022490"/>
    </source>
</evidence>
<dbReference type="NCBIfam" id="NF008805">
    <property type="entry name" value="PRK11824.1"/>
    <property type="match status" value="1"/>
</dbReference>
<comment type="cofactor">
    <cofactor evidence="8">
        <name>Mg(2+)</name>
        <dbReference type="ChEBI" id="CHEBI:18420"/>
    </cofactor>
</comment>
<dbReference type="GO" id="GO:0006396">
    <property type="term" value="P:RNA processing"/>
    <property type="evidence" value="ECO:0007669"/>
    <property type="project" value="InterPro"/>
</dbReference>
<dbReference type="EC" id="2.7.7.8" evidence="8"/>
<dbReference type="CDD" id="cd11363">
    <property type="entry name" value="RNase_PH_PNPase_1"/>
    <property type="match status" value="1"/>
</dbReference>
<dbReference type="PANTHER" id="PTHR11252:SF0">
    <property type="entry name" value="POLYRIBONUCLEOTIDE NUCLEOTIDYLTRANSFERASE 1, MITOCHONDRIAL"/>
    <property type="match status" value="1"/>
</dbReference>
<dbReference type="GO" id="GO:0005829">
    <property type="term" value="C:cytosol"/>
    <property type="evidence" value="ECO:0007669"/>
    <property type="project" value="TreeGrafter"/>
</dbReference>
<dbReference type="PIRSF" id="PIRSF005499">
    <property type="entry name" value="PNPase"/>
    <property type="match status" value="1"/>
</dbReference>
<evidence type="ECO:0000256" key="4">
    <source>
        <dbReference type="ARBA" id="ARBA00022695"/>
    </source>
</evidence>
<dbReference type="InterPro" id="IPR001247">
    <property type="entry name" value="ExoRNase_PH_dom1"/>
</dbReference>
<dbReference type="SUPFAM" id="SSF46915">
    <property type="entry name" value="Polynucleotide phosphorylase/guanosine pentaphosphate synthase (PNPase/GPSI), domain 3"/>
    <property type="match status" value="1"/>
</dbReference>
<feature type="binding site" evidence="8">
    <location>
        <position position="496"/>
    </location>
    <ligand>
        <name>Mg(2+)</name>
        <dbReference type="ChEBI" id="CHEBI:18420"/>
    </ligand>
</feature>
<dbReference type="InterPro" id="IPR027408">
    <property type="entry name" value="PNPase/RNase_PH_dom_sf"/>
</dbReference>
<organism evidence="10 11">
    <name type="scientific">Oligella urethralis</name>
    <dbReference type="NCBI Taxonomy" id="90245"/>
    <lineage>
        <taxon>Bacteria</taxon>
        <taxon>Pseudomonadati</taxon>
        <taxon>Pseudomonadota</taxon>
        <taxon>Betaproteobacteria</taxon>
        <taxon>Burkholderiales</taxon>
        <taxon>Alcaligenaceae</taxon>
        <taxon>Oligella</taxon>
    </lineage>
</organism>
<dbReference type="FunFam" id="3.30.1370.10:FF:000001">
    <property type="entry name" value="Polyribonucleotide nucleotidyltransferase"/>
    <property type="match status" value="1"/>
</dbReference>
<sequence>MFNKFTQSFQYGEHTVTLETGEIARQATGAVLASMGDTVVLATVVAAKDAKPGQDFFPLTVDYIEKAYAAGMIPGGFFKREAKPSEKETLTSRLIDRPLRPLFPEGFYNEVQVIVHVLSVDPEIDPDIIAMIASSAAVTIAGIPFDGPIGAARVGYIDGNYVLNPSPSQLEKSQMDLVVAGTEAAVLMVESEAKQLSEEVMLGGVVFGHEQMQAAINAINELVEKAGKPAWDWQPAPKNEALVAQIKAAAQEGLQAAYKVREKQARSTQIKQIHAAVQEQLAAAAADKGEELDAVEIENILFSLESEIVRSQILNGEPRIDGRDTRTVRPISIRLGVLPRTHGSVLFTRGETQAIVVATLGTKQDEQIIDSVMGEGRERFMLHYNFPPFSTGETGRVGSPKRREIGHGRLAKRALVATLPKHDDFQYTIRLVSEITESNGSSSMASVCGGSLALMDAGVPVQDHVAGVAMGLIKEDNKFAVLTDILGDEDHLGDMDFKVAGTKAGITALQMDIKIQGITKEIMQAALAQAKEGRMHILGKMEEAISGSRSELSSFAPRMLTVKINPEKIRDVIGKGGATIRALTEETGSQIDISDDGLVTISSADLDKAKEAERRILEITAEVEVNQVYEGTVQRMLDFGAIVQILPGRDGLLHISEIANYRINDINEVLKVGQKLRVKVIEADDRGRIRLSVKALGGIENEENLLGEVDTPAAE</sequence>
<gene>
    <name evidence="8 10" type="primary">pnp</name>
    <name evidence="10" type="ORF">NCTC11009_00448</name>
</gene>
<dbReference type="SUPFAM" id="SSF55666">
    <property type="entry name" value="Ribonuclease PH domain 2-like"/>
    <property type="match status" value="2"/>
</dbReference>
<dbReference type="GO" id="GO:0004654">
    <property type="term" value="F:polyribonucleotide nucleotidyltransferase activity"/>
    <property type="evidence" value="ECO:0007669"/>
    <property type="project" value="UniProtKB-UniRule"/>
</dbReference>
<proteinExistence type="inferred from homology"/>
<dbReference type="RefSeq" id="WP_113062232.1">
    <property type="nucleotide sequence ID" value="NZ_UATH01000001.1"/>
</dbReference>
<dbReference type="GO" id="GO:0006402">
    <property type="term" value="P:mRNA catabolic process"/>
    <property type="evidence" value="ECO:0007669"/>
    <property type="project" value="UniProtKB-UniRule"/>
</dbReference>
<dbReference type="Pfam" id="PF03726">
    <property type="entry name" value="PNPase"/>
    <property type="match status" value="1"/>
</dbReference>
<dbReference type="FunFam" id="3.30.230.70:FF:000002">
    <property type="entry name" value="Polyribonucleotide nucleotidyltransferase"/>
    <property type="match status" value="1"/>
</dbReference>
<dbReference type="Gene3D" id="3.30.1370.10">
    <property type="entry name" value="K Homology domain, type 1"/>
    <property type="match status" value="1"/>
</dbReference>
<dbReference type="SUPFAM" id="SSF54211">
    <property type="entry name" value="Ribosomal protein S5 domain 2-like"/>
    <property type="match status" value="2"/>
</dbReference>
<dbReference type="SMART" id="SM00322">
    <property type="entry name" value="KH"/>
    <property type="match status" value="1"/>
</dbReference>
<dbReference type="NCBIfam" id="TIGR03591">
    <property type="entry name" value="polynuc_phos"/>
    <property type="match status" value="1"/>
</dbReference>
<dbReference type="InterPro" id="IPR036612">
    <property type="entry name" value="KH_dom_type_1_sf"/>
</dbReference>
<dbReference type="SUPFAM" id="SSF54791">
    <property type="entry name" value="Eukaryotic type KH-domain (KH-domain type I)"/>
    <property type="match status" value="1"/>
</dbReference>
<dbReference type="CDD" id="cd02393">
    <property type="entry name" value="KH-I_PNPase"/>
    <property type="match status" value="1"/>
</dbReference>
<accession>A0A2X1UJ97</accession>
<evidence type="ECO:0000259" key="9">
    <source>
        <dbReference type="PROSITE" id="PS50126"/>
    </source>
</evidence>
<comment type="subcellular location">
    <subcellularLocation>
        <location evidence="8">Cytoplasm</location>
    </subcellularLocation>
</comment>
<feature type="domain" description="S1 motif" evidence="9">
    <location>
        <begin position="626"/>
        <end position="694"/>
    </location>
</feature>
<dbReference type="InterPro" id="IPR004088">
    <property type="entry name" value="KH_dom_type_1"/>
</dbReference>
<reference evidence="10 11" key="1">
    <citation type="submission" date="2018-06" db="EMBL/GenBank/DDBJ databases">
        <authorList>
            <consortium name="Pathogen Informatics"/>
            <person name="Doyle S."/>
        </authorList>
    </citation>
    <scope>NUCLEOTIDE SEQUENCE [LARGE SCALE GENOMIC DNA]</scope>
    <source>
        <strain evidence="10 11">NCTC11009</strain>
    </source>
</reference>
<dbReference type="FunFam" id="2.40.50.140:FF:000189">
    <property type="entry name" value="Polyribonucleotide nucleotidyltransferase, putative"/>
    <property type="match status" value="1"/>
</dbReference>
<dbReference type="Pfam" id="PF03725">
    <property type="entry name" value="RNase_PH_C"/>
    <property type="match status" value="2"/>
</dbReference>
<keyword evidence="4 8" id="KW-0548">Nucleotidyltransferase</keyword>
<evidence type="ECO:0000313" key="10">
    <source>
        <dbReference type="EMBL" id="SPY07252.1"/>
    </source>
</evidence>
<keyword evidence="2 8" id="KW-0963">Cytoplasm</keyword>
<comment type="catalytic activity">
    <reaction evidence="8">
        <text>RNA(n+1) + phosphate = RNA(n) + a ribonucleoside 5'-diphosphate</text>
        <dbReference type="Rhea" id="RHEA:22096"/>
        <dbReference type="Rhea" id="RHEA-COMP:14527"/>
        <dbReference type="Rhea" id="RHEA-COMP:17342"/>
        <dbReference type="ChEBI" id="CHEBI:43474"/>
        <dbReference type="ChEBI" id="CHEBI:57930"/>
        <dbReference type="ChEBI" id="CHEBI:140395"/>
        <dbReference type="EC" id="2.7.7.8"/>
    </reaction>
</comment>
<keyword evidence="5 8" id="KW-0479">Metal-binding</keyword>
<keyword evidence="6 8" id="KW-0460">Magnesium</keyword>
<evidence type="ECO:0000256" key="1">
    <source>
        <dbReference type="ARBA" id="ARBA00007404"/>
    </source>
</evidence>
<keyword evidence="3 8" id="KW-0808">Transferase</keyword>
<evidence type="ECO:0000256" key="7">
    <source>
        <dbReference type="ARBA" id="ARBA00022884"/>
    </source>
</evidence>
<dbReference type="Pfam" id="PF00013">
    <property type="entry name" value="KH_1"/>
    <property type="match status" value="1"/>
</dbReference>
<dbReference type="InterPro" id="IPR003029">
    <property type="entry name" value="S1_domain"/>
</dbReference>